<feature type="transmembrane region" description="Helical" evidence="9">
    <location>
        <begin position="292"/>
        <end position="320"/>
    </location>
</feature>
<keyword evidence="6 9" id="KW-1133">Transmembrane helix</keyword>
<dbReference type="PROSITE" id="PS50929">
    <property type="entry name" value="ABC_TM1F"/>
    <property type="match status" value="1"/>
</dbReference>
<feature type="transmembrane region" description="Helical" evidence="9">
    <location>
        <begin position="62"/>
        <end position="83"/>
    </location>
</feature>
<dbReference type="GO" id="GO:0140359">
    <property type="term" value="F:ABC-type transporter activity"/>
    <property type="evidence" value="ECO:0007669"/>
    <property type="project" value="InterPro"/>
</dbReference>
<feature type="compositionally biased region" description="Low complexity" evidence="8">
    <location>
        <begin position="675"/>
        <end position="690"/>
    </location>
</feature>
<feature type="compositionally biased region" description="Basic and acidic residues" evidence="8">
    <location>
        <begin position="691"/>
        <end position="704"/>
    </location>
</feature>
<dbReference type="Gene3D" id="3.40.50.300">
    <property type="entry name" value="P-loop containing nucleotide triphosphate hydrolases"/>
    <property type="match status" value="1"/>
</dbReference>
<keyword evidence="12" id="KW-1185">Reference proteome</keyword>
<sequence length="759" mass="83551">MSSYCDAEGWAVFSTSRAMDFSLCFQNSVVTLIPSVFLMIFISPRLLTVVGKGRLEGVKATSVFSVKMLIVLAAFAVQLGILIKVISDNDLYGSSSILSSAIYLASLAGALLLHWFEHHNMPNPSSSLLIFWLLTTLFSIFPTRSWIQVTPEGLSTTLPILKLVFSILTLFAFILENIPKPGYKSLTRLGGVPVQEQLNPSPEPHSNYFMRLTFFWLLPLLRLGKSRTLKMDDLYNLNPKLLSYPLYLTTKAKLDADEAIALEKAQNTAAIKKAQEAGDETAARRITPKINLAGTIFHTVGYTFMTAAIPRIFYICFYYVRPILFSEMVRFVASYSPASKALGQEPLTPWIGFGFLIAIVAASILSSLFDGQFQYINYNAGLKARSVFVTLVYRKSLRLSSTNKQEGMGSIVNHMSTDVDKVVAFFDIIHVLWSAAVEVIITIAMLYKEVKYTIFASLGVVVVMLFIVGICSPAVGKNQKASMKASDHRMKLITELVGAIKSIKLYGWEEYFVKKITAARNEQLMYLRRFFCWVTAVATVINMIHPFVIFATLAVYAAVAPADAPLDIRRIFTTITLIGMLEDPVGQLSNSMSAIVTGQVAYTRLRGFLNSEEIDETNVTKNPDANASDIAFEVTNGTFGWYTPEAIDAAIEKKAKEDEKKAKDEAKKVKKNKKSATSTTTTEAVESSTTLDEKSGPAPTDKKATTTAASETLPATRDSMGPVIHDINLQIRRGALTAVVGRVGEGKSSLVGALLGEMY</sequence>
<dbReference type="PANTHER" id="PTHR24223:SF399">
    <property type="entry name" value="ABC TRANSPORTER ATNG"/>
    <property type="match status" value="1"/>
</dbReference>
<evidence type="ECO:0000256" key="9">
    <source>
        <dbReference type="SAM" id="Phobius"/>
    </source>
</evidence>
<evidence type="ECO:0000313" key="12">
    <source>
        <dbReference type="Proteomes" id="UP000748756"/>
    </source>
</evidence>
<dbReference type="InterPro" id="IPR036640">
    <property type="entry name" value="ABC1_TM_sf"/>
</dbReference>
<feature type="domain" description="ABC transmembrane type-1" evidence="10">
    <location>
        <begin position="312"/>
        <end position="597"/>
    </location>
</feature>
<dbReference type="GO" id="GO:0005524">
    <property type="term" value="F:ATP binding"/>
    <property type="evidence" value="ECO:0007669"/>
    <property type="project" value="UniProtKB-KW"/>
</dbReference>
<dbReference type="Proteomes" id="UP000748756">
    <property type="component" value="Unassembled WGS sequence"/>
</dbReference>
<evidence type="ECO:0000256" key="5">
    <source>
        <dbReference type="ARBA" id="ARBA00022840"/>
    </source>
</evidence>
<evidence type="ECO:0000259" key="10">
    <source>
        <dbReference type="PROSITE" id="PS50929"/>
    </source>
</evidence>
<keyword evidence="2" id="KW-0813">Transport</keyword>
<organism evidence="11 12">
    <name type="scientific">Linnemannia schmuckeri</name>
    <dbReference type="NCBI Taxonomy" id="64567"/>
    <lineage>
        <taxon>Eukaryota</taxon>
        <taxon>Fungi</taxon>
        <taxon>Fungi incertae sedis</taxon>
        <taxon>Mucoromycota</taxon>
        <taxon>Mortierellomycotina</taxon>
        <taxon>Mortierellomycetes</taxon>
        <taxon>Mortierellales</taxon>
        <taxon>Mortierellaceae</taxon>
        <taxon>Linnemannia</taxon>
    </lineage>
</organism>
<feature type="transmembrane region" description="Helical" evidence="9">
    <location>
        <begin position="422"/>
        <end position="447"/>
    </location>
</feature>
<evidence type="ECO:0000256" key="6">
    <source>
        <dbReference type="ARBA" id="ARBA00022989"/>
    </source>
</evidence>
<keyword evidence="4" id="KW-0547">Nucleotide-binding</keyword>
<dbReference type="InterPro" id="IPR050173">
    <property type="entry name" value="ABC_transporter_C-like"/>
</dbReference>
<gene>
    <name evidence="11" type="primary">ABCC2_1</name>
    <name evidence="11" type="ORF">BG015_004086</name>
</gene>
<dbReference type="Pfam" id="PF24357">
    <property type="entry name" value="TMD0_ABC"/>
    <property type="match status" value="1"/>
</dbReference>
<dbReference type="InterPro" id="IPR056227">
    <property type="entry name" value="TMD0_ABC"/>
</dbReference>
<dbReference type="AlphaFoldDB" id="A0A9P5RGR9"/>
<evidence type="ECO:0000256" key="8">
    <source>
        <dbReference type="SAM" id="MobiDB-lite"/>
    </source>
</evidence>
<keyword evidence="7 9" id="KW-0472">Membrane</keyword>
<dbReference type="Pfam" id="PF00664">
    <property type="entry name" value="ABC_membrane"/>
    <property type="match status" value="1"/>
</dbReference>
<reference evidence="11" key="1">
    <citation type="journal article" date="2020" name="Fungal Divers.">
        <title>Resolving the Mortierellaceae phylogeny through synthesis of multi-gene phylogenetics and phylogenomics.</title>
        <authorList>
            <person name="Vandepol N."/>
            <person name="Liber J."/>
            <person name="Desiro A."/>
            <person name="Na H."/>
            <person name="Kennedy M."/>
            <person name="Barry K."/>
            <person name="Grigoriev I.V."/>
            <person name="Miller A.N."/>
            <person name="O'Donnell K."/>
            <person name="Stajich J.E."/>
            <person name="Bonito G."/>
        </authorList>
    </citation>
    <scope>NUCLEOTIDE SEQUENCE</scope>
    <source>
        <strain evidence="11">NRRL 6426</strain>
    </source>
</reference>
<proteinExistence type="predicted"/>
<evidence type="ECO:0000313" key="11">
    <source>
        <dbReference type="EMBL" id="KAF9129888.1"/>
    </source>
</evidence>
<evidence type="ECO:0000256" key="1">
    <source>
        <dbReference type="ARBA" id="ARBA00004141"/>
    </source>
</evidence>
<protein>
    <submittedName>
        <fullName evidence="11">Canalicular multispecific organic anion transporter 1</fullName>
    </submittedName>
</protein>
<dbReference type="InterPro" id="IPR027417">
    <property type="entry name" value="P-loop_NTPase"/>
</dbReference>
<accession>A0A9P5RGR9</accession>
<dbReference type="SUPFAM" id="SSF90123">
    <property type="entry name" value="ABC transporter transmembrane region"/>
    <property type="match status" value="1"/>
</dbReference>
<evidence type="ECO:0000256" key="7">
    <source>
        <dbReference type="ARBA" id="ARBA00023136"/>
    </source>
</evidence>
<dbReference type="Gene3D" id="1.20.1560.10">
    <property type="entry name" value="ABC transporter type 1, transmembrane domain"/>
    <property type="match status" value="1"/>
</dbReference>
<feature type="transmembrane region" description="Helical" evidence="9">
    <location>
        <begin position="21"/>
        <end position="42"/>
    </location>
</feature>
<feature type="transmembrane region" description="Helical" evidence="9">
    <location>
        <begin position="95"/>
        <end position="116"/>
    </location>
</feature>
<dbReference type="InterPro" id="IPR044746">
    <property type="entry name" value="ABCC_6TM_D1"/>
</dbReference>
<feature type="transmembrane region" description="Helical" evidence="9">
    <location>
        <begin position="530"/>
        <end position="559"/>
    </location>
</feature>
<feature type="transmembrane region" description="Helical" evidence="9">
    <location>
        <begin position="350"/>
        <end position="369"/>
    </location>
</feature>
<dbReference type="PANTHER" id="PTHR24223">
    <property type="entry name" value="ATP-BINDING CASSETTE SUB-FAMILY C"/>
    <property type="match status" value="1"/>
</dbReference>
<feature type="transmembrane region" description="Helical" evidence="9">
    <location>
        <begin position="453"/>
        <end position="475"/>
    </location>
</feature>
<evidence type="ECO:0000256" key="4">
    <source>
        <dbReference type="ARBA" id="ARBA00022741"/>
    </source>
</evidence>
<feature type="non-terminal residue" evidence="11">
    <location>
        <position position="759"/>
    </location>
</feature>
<keyword evidence="3 9" id="KW-0812">Transmembrane</keyword>
<evidence type="ECO:0000256" key="3">
    <source>
        <dbReference type="ARBA" id="ARBA00022692"/>
    </source>
</evidence>
<feature type="region of interest" description="Disordered" evidence="8">
    <location>
        <begin position="657"/>
        <end position="720"/>
    </location>
</feature>
<dbReference type="SUPFAM" id="SSF52540">
    <property type="entry name" value="P-loop containing nucleoside triphosphate hydrolases"/>
    <property type="match status" value="1"/>
</dbReference>
<dbReference type="GO" id="GO:0016020">
    <property type="term" value="C:membrane"/>
    <property type="evidence" value="ECO:0007669"/>
    <property type="project" value="UniProtKB-SubCell"/>
</dbReference>
<feature type="transmembrane region" description="Helical" evidence="9">
    <location>
        <begin position="159"/>
        <end position="178"/>
    </location>
</feature>
<dbReference type="EMBL" id="JAAAUQ010001971">
    <property type="protein sequence ID" value="KAF9129888.1"/>
    <property type="molecule type" value="Genomic_DNA"/>
</dbReference>
<feature type="transmembrane region" description="Helical" evidence="9">
    <location>
        <begin position="128"/>
        <end position="147"/>
    </location>
</feature>
<comment type="caution">
    <text evidence="11">The sequence shown here is derived from an EMBL/GenBank/DDBJ whole genome shotgun (WGS) entry which is preliminary data.</text>
</comment>
<dbReference type="OrthoDB" id="6500128at2759"/>
<keyword evidence="5" id="KW-0067">ATP-binding</keyword>
<dbReference type="CDD" id="cd18579">
    <property type="entry name" value="ABC_6TM_ABCC_D1"/>
    <property type="match status" value="1"/>
</dbReference>
<comment type="subcellular location">
    <subcellularLocation>
        <location evidence="1">Membrane</location>
        <topology evidence="1">Multi-pass membrane protein</topology>
    </subcellularLocation>
</comment>
<name>A0A9P5RGR9_9FUNG</name>
<evidence type="ECO:0000256" key="2">
    <source>
        <dbReference type="ARBA" id="ARBA00022448"/>
    </source>
</evidence>
<feature type="compositionally biased region" description="Basic and acidic residues" evidence="8">
    <location>
        <begin position="657"/>
        <end position="667"/>
    </location>
</feature>
<dbReference type="InterPro" id="IPR011527">
    <property type="entry name" value="ABC1_TM_dom"/>
</dbReference>